<dbReference type="OMA" id="FRIIGQV"/>
<dbReference type="Pfam" id="PF08661">
    <property type="entry name" value="Rep_fac-A_3"/>
    <property type="match status" value="1"/>
</dbReference>
<comment type="subcellular location">
    <subcellularLocation>
        <location evidence="1">Nucleus</location>
    </subcellularLocation>
</comment>
<dbReference type="GO" id="GO:0007004">
    <property type="term" value="P:telomere maintenance via telomerase"/>
    <property type="evidence" value="ECO:0007669"/>
    <property type="project" value="EnsemblFungi"/>
</dbReference>
<evidence type="ECO:0000256" key="3">
    <source>
        <dbReference type="ARBA" id="ARBA00023242"/>
    </source>
</evidence>
<dbReference type="GO" id="GO:0006265">
    <property type="term" value="P:DNA topological change"/>
    <property type="evidence" value="ECO:0007669"/>
    <property type="project" value="EnsemblFungi"/>
</dbReference>
<dbReference type="GO" id="GO:0000724">
    <property type="term" value="P:double-strand break repair via homologous recombination"/>
    <property type="evidence" value="ECO:0007669"/>
    <property type="project" value="EnsemblFungi"/>
</dbReference>
<dbReference type="GO" id="GO:0000794">
    <property type="term" value="C:condensed nuclear chromosome"/>
    <property type="evidence" value="ECO:0007669"/>
    <property type="project" value="EnsemblFungi"/>
</dbReference>
<dbReference type="GO" id="GO:0000722">
    <property type="term" value="P:telomere maintenance via recombination"/>
    <property type="evidence" value="ECO:0007669"/>
    <property type="project" value="EnsemblFungi"/>
</dbReference>
<dbReference type="OrthoDB" id="4040097at2759"/>
<dbReference type="VEuPathDB" id="FungiDB:B1J91_C00341g"/>
<comment type="caution">
    <text evidence="4">The sequence shown here is derived from an EMBL/GenBank/DDBJ whole genome shotgun (WGS) entry which is preliminary data.</text>
</comment>
<dbReference type="InterPro" id="IPR013970">
    <property type="entry name" value="Rfa2"/>
</dbReference>
<dbReference type="Proteomes" id="UP000054886">
    <property type="component" value="Unassembled WGS sequence"/>
</dbReference>
<dbReference type="GO" id="GO:0005662">
    <property type="term" value="C:DNA replication factor A complex"/>
    <property type="evidence" value="ECO:0007669"/>
    <property type="project" value="EnsemblFungi"/>
</dbReference>
<evidence type="ECO:0000313" key="5">
    <source>
        <dbReference type="EMBL" id="KTB14159.1"/>
    </source>
</evidence>
<evidence type="ECO:0000313" key="6">
    <source>
        <dbReference type="Proteomes" id="UP000054886"/>
    </source>
</evidence>
<dbReference type="InterPro" id="IPR012340">
    <property type="entry name" value="NA-bd_OB-fold"/>
</dbReference>
<dbReference type="GO" id="GO:0016567">
    <property type="term" value="P:protein ubiquitination"/>
    <property type="evidence" value="ECO:0007669"/>
    <property type="project" value="EnsemblFungi"/>
</dbReference>
<comment type="similarity">
    <text evidence="2">Belongs to the replication factor A protein 3 family.</text>
</comment>
<dbReference type="GO" id="GO:0030491">
    <property type="term" value="P:heteroduplex formation"/>
    <property type="evidence" value="ECO:0007669"/>
    <property type="project" value="EnsemblFungi"/>
</dbReference>
<dbReference type="EMBL" id="LLZZ01000002">
    <property type="protein sequence ID" value="KTB14159.1"/>
    <property type="molecule type" value="Genomic_DNA"/>
</dbReference>
<sequence>MASETPRIDPSEITSNTSPVFRIIAQVKSQPSENTLILASPTTGGEMITLDSVRVSMNKTFDVDSWYEFVCRSSDNGDVGFLVLDAVKCVLNENEEISVNGIIALQQLTKKFPEIY</sequence>
<dbReference type="GO" id="GO:0043565">
    <property type="term" value="F:sequence-specific DNA binding"/>
    <property type="evidence" value="ECO:0007669"/>
    <property type="project" value="EnsemblFungi"/>
</dbReference>
<dbReference type="EMBL" id="LLZZ01000184">
    <property type="protein sequence ID" value="KTA95488.1"/>
    <property type="molecule type" value="Genomic_DNA"/>
</dbReference>
<dbReference type="GO" id="GO:0006289">
    <property type="term" value="P:nucleotide-excision repair"/>
    <property type="evidence" value="ECO:0007669"/>
    <property type="project" value="EnsemblFungi"/>
</dbReference>
<evidence type="ECO:0000313" key="4">
    <source>
        <dbReference type="EMBL" id="KTA95488.1"/>
    </source>
</evidence>
<dbReference type="InterPro" id="IPR016588">
    <property type="entry name" value="Rfp3_Saccharomycetes"/>
</dbReference>
<gene>
    <name evidence="4" type="ORF">AO440_000383</name>
    <name evidence="5" type="ORF">AO440_005650</name>
</gene>
<dbReference type="VEuPathDB" id="FungiDB:GWK60_C00165"/>
<organism evidence="4 6">
    <name type="scientific">Candida glabrata</name>
    <name type="common">Yeast</name>
    <name type="synonym">Torulopsis glabrata</name>
    <dbReference type="NCBI Taxonomy" id="5478"/>
    <lineage>
        <taxon>Eukaryota</taxon>
        <taxon>Fungi</taxon>
        <taxon>Dikarya</taxon>
        <taxon>Ascomycota</taxon>
        <taxon>Saccharomycotina</taxon>
        <taxon>Saccharomycetes</taxon>
        <taxon>Saccharomycetales</taxon>
        <taxon>Saccharomycetaceae</taxon>
        <taxon>Nakaseomyces</taxon>
    </lineage>
</organism>
<dbReference type="GO" id="GO:0007131">
    <property type="term" value="P:reciprocal meiotic recombination"/>
    <property type="evidence" value="ECO:0007669"/>
    <property type="project" value="EnsemblFungi"/>
</dbReference>
<dbReference type="VEuPathDB" id="FungiDB:GW608_C00165"/>
<dbReference type="VEuPathDB" id="FungiDB:CAGL0C00341g"/>
<dbReference type="GO" id="GO:0003690">
    <property type="term" value="F:double-stranded DNA binding"/>
    <property type="evidence" value="ECO:0007669"/>
    <property type="project" value="EnsemblFungi"/>
</dbReference>
<dbReference type="GO" id="GO:0045184">
    <property type="term" value="P:establishment of protein localization"/>
    <property type="evidence" value="ECO:0007669"/>
    <property type="project" value="EnsemblFungi"/>
</dbReference>
<dbReference type="GO" id="GO:0006260">
    <property type="term" value="P:DNA replication"/>
    <property type="evidence" value="ECO:0007669"/>
    <property type="project" value="EnsemblFungi"/>
</dbReference>
<protein>
    <submittedName>
        <fullName evidence="4">Replication factor A protein 3</fullName>
    </submittedName>
</protein>
<dbReference type="GO" id="GO:0000781">
    <property type="term" value="C:chromosome, telomeric region"/>
    <property type="evidence" value="ECO:0007669"/>
    <property type="project" value="EnsemblFungi"/>
</dbReference>
<dbReference type="AlphaFoldDB" id="A0A0W0CHC8"/>
<proteinExistence type="inferred from homology"/>
<keyword evidence="3" id="KW-0539">Nucleus</keyword>
<name>A0A0W0CHC8_CANGB</name>
<dbReference type="Gene3D" id="2.40.50.140">
    <property type="entry name" value="Nucleic acid-binding proteins"/>
    <property type="match status" value="1"/>
</dbReference>
<accession>A0A0W0CHC8</accession>
<evidence type="ECO:0000256" key="2">
    <source>
        <dbReference type="ARBA" id="ARBA00009761"/>
    </source>
</evidence>
<evidence type="ECO:0000256" key="1">
    <source>
        <dbReference type="ARBA" id="ARBA00004123"/>
    </source>
</evidence>
<dbReference type="PIRSF" id="PIRSF011773">
    <property type="entry name" value="Rep_factor-A_4"/>
    <property type="match status" value="1"/>
</dbReference>
<reference evidence="4 6" key="1">
    <citation type="submission" date="2015-10" db="EMBL/GenBank/DDBJ databases">
        <title>Draft genomes sequences of Candida glabrata isolates 1A, 1B, 2A, 2B, 3A and 3B.</title>
        <authorList>
            <person name="Haavelsrud O.E."/>
            <person name="Gaustad P."/>
        </authorList>
    </citation>
    <scope>NUCLEOTIDE SEQUENCE [LARGE SCALE GENOMIC DNA]</scope>
    <source>
        <strain evidence="4">910700640</strain>
    </source>
</reference>
<dbReference type="VEuPathDB" id="FungiDB:GVI51_C00165"/>